<comment type="caution">
    <text evidence="1">The sequence shown here is derived from an EMBL/GenBank/DDBJ whole genome shotgun (WGS) entry which is preliminary data.</text>
</comment>
<dbReference type="Proteomes" id="UP001153332">
    <property type="component" value="Unassembled WGS sequence"/>
</dbReference>
<sequence>MDNVSLPSEDSLDALFEAHGYAISLEQALEVRSRRKRSREEQRQQCDSRIEGWLQYIKDHGEFEPPAKRVRYDDSVEETRLNHSYAPHTPPLTDTLMPRMPGASADSDPDAAGGKRFRYSLIYNGLKLLIVYGTVVPDENLKKLEKPVHTKPLPQKDASEILPEDVRGLFRDLDDAINKVQVVPYEVKEDIATMVSRVFPHYFSDPDPDVDHVAGAKATFGQLREIIQAAVETAEYQRHECAWNSHVYEPLLKLAFSSSIMGATNVISTGVQSPKVRARWEPIMSATIAGDSIPYYQSSAANSSIHLACSVTSLTDPGVASIGSTVSLSEVQSRKDSKKVDFAIVLDVAEDEPLQKTIVEFIDHVSVGAETLPHVNQTIYRPLNYSPIAVSIEAKVQSVKDPLIQLSVWTAAWHKRMYGLRWHLGLMKIARQEPTTPRPRLVTLPLIQIFGHNWQLYFACDMEESIHIYGPLPIGSTDSILSIYVLMKSLGAIREWVESTFYGNMKSWFMCNSDI</sequence>
<evidence type="ECO:0000313" key="2">
    <source>
        <dbReference type="Proteomes" id="UP001153332"/>
    </source>
</evidence>
<keyword evidence="2" id="KW-1185">Reference proteome</keyword>
<dbReference type="EMBL" id="JAPUUL010001827">
    <property type="protein sequence ID" value="KAJ8126508.1"/>
    <property type="molecule type" value="Genomic_DNA"/>
</dbReference>
<evidence type="ECO:0000313" key="1">
    <source>
        <dbReference type="EMBL" id="KAJ8126508.1"/>
    </source>
</evidence>
<proteinExistence type="predicted"/>
<organism evidence="1 2">
    <name type="scientific">Lasiodiplodia mahajangana</name>
    <dbReference type="NCBI Taxonomy" id="1108764"/>
    <lineage>
        <taxon>Eukaryota</taxon>
        <taxon>Fungi</taxon>
        <taxon>Dikarya</taxon>
        <taxon>Ascomycota</taxon>
        <taxon>Pezizomycotina</taxon>
        <taxon>Dothideomycetes</taxon>
        <taxon>Dothideomycetes incertae sedis</taxon>
        <taxon>Botryosphaeriales</taxon>
        <taxon>Botryosphaeriaceae</taxon>
        <taxon>Lasiodiplodia</taxon>
    </lineage>
</organism>
<protein>
    <submittedName>
        <fullName evidence="1">Uncharacterized protein</fullName>
    </submittedName>
</protein>
<reference evidence="1" key="1">
    <citation type="submission" date="2022-12" db="EMBL/GenBank/DDBJ databases">
        <title>Genome Sequence of Lasiodiplodia mahajangana.</title>
        <authorList>
            <person name="Buettner E."/>
        </authorList>
    </citation>
    <scope>NUCLEOTIDE SEQUENCE</scope>
    <source>
        <strain evidence="1">VT137</strain>
    </source>
</reference>
<name>A0ACC2JGZ1_9PEZI</name>
<gene>
    <name evidence="1" type="ORF">O1611_g7131</name>
</gene>
<accession>A0ACC2JGZ1</accession>